<dbReference type="EMBL" id="OW152813">
    <property type="protein sequence ID" value="CAH2035896.1"/>
    <property type="molecule type" value="Genomic_DNA"/>
</dbReference>
<evidence type="ECO:0000313" key="2">
    <source>
        <dbReference type="EMBL" id="CAH2035896.1"/>
    </source>
</evidence>
<dbReference type="Proteomes" id="UP000837857">
    <property type="component" value="Chromosome 1"/>
</dbReference>
<evidence type="ECO:0000256" key="1">
    <source>
        <dbReference type="SAM" id="MobiDB-lite"/>
    </source>
</evidence>
<name>A0ABN8HLL6_9NEOP</name>
<keyword evidence="3" id="KW-1185">Reference proteome</keyword>
<proteinExistence type="predicted"/>
<evidence type="ECO:0000313" key="3">
    <source>
        <dbReference type="Proteomes" id="UP000837857"/>
    </source>
</evidence>
<organism evidence="2 3">
    <name type="scientific">Iphiclides podalirius</name>
    <name type="common">scarce swallowtail</name>
    <dbReference type="NCBI Taxonomy" id="110791"/>
    <lineage>
        <taxon>Eukaryota</taxon>
        <taxon>Metazoa</taxon>
        <taxon>Ecdysozoa</taxon>
        <taxon>Arthropoda</taxon>
        <taxon>Hexapoda</taxon>
        <taxon>Insecta</taxon>
        <taxon>Pterygota</taxon>
        <taxon>Neoptera</taxon>
        <taxon>Endopterygota</taxon>
        <taxon>Lepidoptera</taxon>
        <taxon>Glossata</taxon>
        <taxon>Ditrysia</taxon>
        <taxon>Papilionoidea</taxon>
        <taxon>Papilionidae</taxon>
        <taxon>Papilioninae</taxon>
        <taxon>Iphiclides</taxon>
    </lineage>
</organism>
<evidence type="ECO:0008006" key="4">
    <source>
        <dbReference type="Google" id="ProtNLM"/>
    </source>
</evidence>
<gene>
    <name evidence="2" type="ORF">IPOD504_LOCUS748</name>
</gene>
<sequence>MSGSVIWRRVHGRRAKIRWRGDYKRAREKRAALFSTRTRHSTGINLSAQPGAPVGPRLRCHSRRFVSAAPPASPPVTPRGTEV</sequence>
<reference evidence="2" key="1">
    <citation type="submission" date="2022-03" db="EMBL/GenBank/DDBJ databases">
        <authorList>
            <person name="Martin H S."/>
        </authorList>
    </citation>
    <scope>NUCLEOTIDE SEQUENCE</scope>
</reference>
<accession>A0ABN8HLL6</accession>
<protein>
    <recommendedName>
        <fullName evidence="4">AP2/ERF domain-containing protein</fullName>
    </recommendedName>
</protein>
<feature type="non-terminal residue" evidence="2">
    <location>
        <position position="1"/>
    </location>
</feature>
<feature type="region of interest" description="Disordered" evidence="1">
    <location>
        <begin position="35"/>
        <end position="56"/>
    </location>
</feature>